<keyword evidence="2" id="KW-1133">Transmembrane helix</keyword>
<evidence type="ECO:0000313" key="3">
    <source>
        <dbReference type="EMBL" id="CAD8059388.1"/>
    </source>
</evidence>
<accession>A0A8S1KVY7</accession>
<dbReference type="OrthoDB" id="309614at2759"/>
<reference evidence="3" key="1">
    <citation type="submission" date="2021-01" db="EMBL/GenBank/DDBJ databases">
        <authorList>
            <consortium name="Genoscope - CEA"/>
            <person name="William W."/>
        </authorList>
    </citation>
    <scope>NUCLEOTIDE SEQUENCE</scope>
</reference>
<keyword evidence="4" id="KW-1185">Reference proteome</keyword>
<dbReference type="EMBL" id="CAJJDN010000013">
    <property type="protein sequence ID" value="CAD8059388.1"/>
    <property type="molecule type" value="Genomic_DNA"/>
</dbReference>
<evidence type="ECO:0008006" key="5">
    <source>
        <dbReference type="Google" id="ProtNLM"/>
    </source>
</evidence>
<keyword evidence="2" id="KW-0472">Membrane</keyword>
<keyword evidence="2" id="KW-0812">Transmembrane</keyword>
<protein>
    <recommendedName>
        <fullName evidence="5">Transmembrane protein</fullName>
    </recommendedName>
</protein>
<feature type="transmembrane region" description="Helical" evidence="2">
    <location>
        <begin position="6"/>
        <end position="22"/>
    </location>
</feature>
<name>A0A8S1KVY7_9CILI</name>
<comment type="caution">
    <text evidence="3">The sequence shown here is derived from an EMBL/GenBank/DDBJ whole genome shotgun (WGS) entry which is preliminary data.</text>
</comment>
<evidence type="ECO:0000256" key="2">
    <source>
        <dbReference type="SAM" id="Phobius"/>
    </source>
</evidence>
<feature type="region of interest" description="Disordered" evidence="1">
    <location>
        <begin position="79"/>
        <end position="131"/>
    </location>
</feature>
<gene>
    <name evidence="3" type="ORF">PSON_ATCC_30995.1.T0130211</name>
</gene>
<sequence>MIFIIFIILFLLISLLVVYIIKRYRRRGQIPQSSIPIKLDNNKESAQEKTEIESITITKQSSNKTNNNCEQNYHREHLIDEQAFSFNEDSDNEKDEEMNSSGNQSSDHKQNHVFQFQEHEQKLDELIESEN</sequence>
<dbReference type="Proteomes" id="UP000692954">
    <property type="component" value="Unassembled WGS sequence"/>
</dbReference>
<evidence type="ECO:0000313" key="4">
    <source>
        <dbReference type="Proteomes" id="UP000692954"/>
    </source>
</evidence>
<feature type="compositionally biased region" description="Acidic residues" evidence="1">
    <location>
        <begin position="88"/>
        <end position="98"/>
    </location>
</feature>
<proteinExistence type="predicted"/>
<organism evidence="3 4">
    <name type="scientific">Paramecium sonneborni</name>
    <dbReference type="NCBI Taxonomy" id="65129"/>
    <lineage>
        <taxon>Eukaryota</taxon>
        <taxon>Sar</taxon>
        <taxon>Alveolata</taxon>
        <taxon>Ciliophora</taxon>
        <taxon>Intramacronucleata</taxon>
        <taxon>Oligohymenophorea</taxon>
        <taxon>Peniculida</taxon>
        <taxon>Parameciidae</taxon>
        <taxon>Paramecium</taxon>
    </lineage>
</organism>
<dbReference type="AlphaFoldDB" id="A0A8S1KVY7"/>
<evidence type="ECO:0000256" key="1">
    <source>
        <dbReference type="SAM" id="MobiDB-lite"/>
    </source>
</evidence>